<keyword evidence="2" id="KW-0413">Isomerase</keyword>
<dbReference type="InterPro" id="IPR013022">
    <property type="entry name" value="Xyl_isomerase-like_TIM-brl"/>
</dbReference>
<comment type="caution">
    <text evidence="2">The sequence shown here is derived from an EMBL/GenBank/DDBJ whole genome shotgun (WGS) entry which is preliminary data.</text>
</comment>
<evidence type="ECO:0000259" key="1">
    <source>
        <dbReference type="Pfam" id="PF01261"/>
    </source>
</evidence>
<dbReference type="RefSeq" id="WP_193181234.1">
    <property type="nucleotide sequence ID" value="NZ_JACVXA010000014.1"/>
</dbReference>
<dbReference type="Gene3D" id="3.20.20.150">
    <property type="entry name" value="Divalent-metal-dependent TIM barrel enzymes"/>
    <property type="match status" value="1"/>
</dbReference>
<dbReference type="InterPro" id="IPR050312">
    <property type="entry name" value="IolE/XylAMocC-like"/>
</dbReference>
<dbReference type="GO" id="GO:0016853">
    <property type="term" value="F:isomerase activity"/>
    <property type="evidence" value="ECO:0007669"/>
    <property type="project" value="UniProtKB-KW"/>
</dbReference>
<dbReference type="PANTHER" id="PTHR12110">
    <property type="entry name" value="HYDROXYPYRUVATE ISOMERASE"/>
    <property type="match status" value="1"/>
</dbReference>
<evidence type="ECO:0000313" key="2">
    <source>
        <dbReference type="EMBL" id="MBE3637991.1"/>
    </source>
</evidence>
<feature type="domain" description="Xylose isomerase-like TIM barrel" evidence="1">
    <location>
        <begin position="23"/>
        <end position="232"/>
    </location>
</feature>
<sequence>MTVSFQLYSARDAGPWDQVLTMLADLGYAQVEGFGGVYADPAGFRALLDARGLTMPSGHFFPPESFEEGLDTTLAAAKALGMSQLFCPAVPPAMRGMDAPGWQAFAKRLDAAGKKVADAGFRFGWHNHNWEFADLGGGTTAMEIILTEAPDIAWEADIAWILRGGADPLDWIARHGDRITAAHVKDIAPDGDGAEEDGWADVGHGTMDWPALMAALRGIGVELFVMEHDKPSDATRFATRSIDAFKTF</sequence>
<proteinExistence type="predicted"/>
<keyword evidence="3" id="KW-1185">Reference proteome</keyword>
<accession>A0A8J6Z8U2</accession>
<dbReference type="SUPFAM" id="SSF51658">
    <property type="entry name" value="Xylose isomerase-like"/>
    <property type="match status" value="1"/>
</dbReference>
<dbReference type="Pfam" id="PF01261">
    <property type="entry name" value="AP_endonuc_2"/>
    <property type="match status" value="1"/>
</dbReference>
<gene>
    <name evidence="2" type="ORF">ICN82_07225</name>
</gene>
<protein>
    <submittedName>
        <fullName evidence="2">Sugar phosphate isomerase/epimerase</fullName>
    </submittedName>
</protein>
<dbReference type="Proteomes" id="UP000609121">
    <property type="component" value="Unassembled WGS sequence"/>
</dbReference>
<name>A0A8J6Z8U2_9RHOB</name>
<dbReference type="PANTHER" id="PTHR12110:SF41">
    <property type="entry name" value="INOSOSE DEHYDRATASE"/>
    <property type="match status" value="1"/>
</dbReference>
<organism evidence="2 3">
    <name type="scientific">Mangrovicoccus algicola</name>
    <dbReference type="NCBI Taxonomy" id="2771008"/>
    <lineage>
        <taxon>Bacteria</taxon>
        <taxon>Pseudomonadati</taxon>
        <taxon>Pseudomonadota</taxon>
        <taxon>Alphaproteobacteria</taxon>
        <taxon>Rhodobacterales</taxon>
        <taxon>Paracoccaceae</taxon>
        <taxon>Mangrovicoccus</taxon>
    </lineage>
</organism>
<dbReference type="AlphaFoldDB" id="A0A8J6Z8U2"/>
<reference evidence="2" key="1">
    <citation type="submission" date="2020-09" db="EMBL/GenBank/DDBJ databases">
        <title>A novel bacterium of genus Mangrovicoccus, isolated from South China Sea.</title>
        <authorList>
            <person name="Huang H."/>
            <person name="Mo K."/>
            <person name="Hu Y."/>
        </authorList>
    </citation>
    <scope>NUCLEOTIDE SEQUENCE</scope>
    <source>
        <strain evidence="2">HB182678</strain>
    </source>
</reference>
<evidence type="ECO:0000313" key="3">
    <source>
        <dbReference type="Proteomes" id="UP000609121"/>
    </source>
</evidence>
<dbReference type="EMBL" id="JACVXA010000014">
    <property type="protein sequence ID" value="MBE3637991.1"/>
    <property type="molecule type" value="Genomic_DNA"/>
</dbReference>
<dbReference type="InterPro" id="IPR036237">
    <property type="entry name" value="Xyl_isomerase-like_sf"/>
</dbReference>